<gene>
    <name evidence="5" type="ORF">FZD51_13475</name>
</gene>
<feature type="domain" description="Nudix hydrolase" evidence="4">
    <location>
        <begin position="19"/>
        <end position="161"/>
    </location>
</feature>
<dbReference type="PROSITE" id="PS51462">
    <property type="entry name" value="NUDIX"/>
    <property type="match status" value="1"/>
</dbReference>
<dbReference type="Gene3D" id="3.90.79.10">
    <property type="entry name" value="Nucleoside Triphosphate Pyrophosphohydrolase"/>
    <property type="match status" value="1"/>
</dbReference>
<dbReference type="EMBL" id="VTER01000006">
    <property type="protein sequence ID" value="TYS47930.1"/>
    <property type="molecule type" value="Genomic_DNA"/>
</dbReference>
<dbReference type="GO" id="GO:0016787">
    <property type="term" value="F:hydrolase activity"/>
    <property type="evidence" value="ECO:0007669"/>
    <property type="project" value="UniProtKB-KW"/>
</dbReference>
<dbReference type="InterPro" id="IPR020084">
    <property type="entry name" value="NUDIX_hydrolase_CS"/>
</dbReference>
<evidence type="ECO:0000256" key="3">
    <source>
        <dbReference type="RuleBase" id="RU003476"/>
    </source>
</evidence>
<evidence type="ECO:0000313" key="6">
    <source>
        <dbReference type="Proteomes" id="UP000322139"/>
    </source>
</evidence>
<dbReference type="PRINTS" id="PR00502">
    <property type="entry name" value="NUDIXFAMILY"/>
</dbReference>
<organism evidence="5 6">
    <name type="scientific">Bacillus infantis</name>
    <dbReference type="NCBI Taxonomy" id="324767"/>
    <lineage>
        <taxon>Bacteria</taxon>
        <taxon>Bacillati</taxon>
        <taxon>Bacillota</taxon>
        <taxon>Bacilli</taxon>
        <taxon>Bacillales</taxon>
        <taxon>Bacillaceae</taxon>
        <taxon>Bacillus</taxon>
    </lineage>
</organism>
<keyword evidence="2 3" id="KW-0378">Hydrolase</keyword>
<dbReference type="InterPro" id="IPR020476">
    <property type="entry name" value="Nudix_hydrolase"/>
</dbReference>
<reference evidence="5 6" key="1">
    <citation type="submission" date="2019-08" db="EMBL/GenBank/DDBJ databases">
        <title>Bacillus genomes from the desert of Cuatro Cienegas, Coahuila.</title>
        <authorList>
            <person name="Olmedo-Alvarez G."/>
        </authorList>
    </citation>
    <scope>NUCLEOTIDE SEQUENCE [LARGE SCALE GENOMIC DNA]</scope>
    <source>
        <strain evidence="5 6">CH446_14T</strain>
    </source>
</reference>
<proteinExistence type="inferred from homology"/>
<accession>A0A5D4RB85</accession>
<dbReference type="RefSeq" id="WP_148975249.1">
    <property type="nucleotide sequence ID" value="NZ_JBNIKU010000008.1"/>
</dbReference>
<comment type="similarity">
    <text evidence="3">Belongs to the Nudix hydrolase family.</text>
</comment>
<protein>
    <submittedName>
        <fullName evidence="5">NUDIX domain-containing protein</fullName>
    </submittedName>
</protein>
<dbReference type="InterPro" id="IPR015797">
    <property type="entry name" value="NUDIX_hydrolase-like_dom_sf"/>
</dbReference>
<evidence type="ECO:0000259" key="4">
    <source>
        <dbReference type="PROSITE" id="PS51462"/>
    </source>
</evidence>
<dbReference type="PANTHER" id="PTHR43046">
    <property type="entry name" value="GDP-MANNOSE MANNOSYL HYDROLASE"/>
    <property type="match status" value="1"/>
</dbReference>
<evidence type="ECO:0000256" key="1">
    <source>
        <dbReference type="ARBA" id="ARBA00001946"/>
    </source>
</evidence>
<evidence type="ECO:0000256" key="2">
    <source>
        <dbReference type="ARBA" id="ARBA00022801"/>
    </source>
</evidence>
<dbReference type="PROSITE" id="PS00893">
    <property type="entry name" value="NUDIX_BOX"/>
    <property type="match status" value="1"/>
</dbReference>
<dbReference type="Proteomes" id="UP000322139">
    <property type="component" value="Unassembled WGS sequence"/>
</dbReference>
<comment type="caution">
    <text evidence="5">The sequence shown here is derived from an EMBL/GenBank/DDBJ whole genome shotgun (WGS) entry which is preliminary data.</text>
</comment>
<dbReference type="AlphaFoldDB" id="A0A5D4RB85"/>
<name>A0A5D4RB85_9BACI</name>
<dbReference type="PANTHER" id="PTHR43046:SF15">
    <property type="entry name" value="MUTT_NUDIX FAMILY PROTEIN"/>
    <property type="match status" value="1"/>
</dbReference>
<dbReference type="SUPFAM" id="SSF55811">
    <property type="entry name" value="Nudix"/>
    <property type="match status" value="1"/>
</dbReference>
<evidence type="ECO:0000313" key="5">
    <source>
        <dbReference type="EMBL" id="TYS47930.1"/>
    </source>
</evidence>
<sequence length="171" mass="19785">MAFHKLLGLSCTNIDRKIKIREAVRAIIVQNDLILLLQTITGGYKFPGGGVEEGETCSEALIREVAEETGYTSCRVKERVGEVVERRIDEYDDRFLFQMNSHFYICELNDFAMAPQQLDTYEAELGFMPKWVPIDEAIEENKKSIGKIKNHTWLKRENFVLEELKVMLINH</sequence>
<dbReference type="InterPro" id="IPR000086">
    <property type="entry name" value="NUDIX_hydrolase_dom"/>
</dbReference>
<comment type="cofactor">
    <cofactor evidence="1">
        <name>Mg(2+)</name>
        <dbReference type="ChEBI" id="CHEBI:18420"/>
    </cofactor>
</comment>
<dbReference type="Pfam" id="PF00293">
    <property type="entry name" value="NUDIX"/>
    <property type="match status" value="1"/>
</dbReference>